<keyword evidence="1" id="KW-0863">Zinc-finger</keyword>
<dbReference type="STRING" id="7757.ENSPMAP00000000602"/>
<dbReference type="GO" id="GO:0061630">
    <property type="term" value="F:ubiquitin protein ligase activity"/>
    <property type="evidence" value="ECO:0007669"/>
    <property type="project" value="UniProtKB-UniRule"/>
</dbReference>
<evidence type="ECO:0000256" key="1">
    <source>
        <dbReference type="RuleBase" id="RU367090"/>
    </source>
</evidence>
<evidence type="ECO:0000313" key="3">
    <source>
        <dbReference type="Ensembl" id="ENSPMAP00000000602.1"/>
    </source>
</evidence>
<sequence length="438" mass="47492">MGGKNKQRTKGNVRPSSSARAAELLARDVGSVPGFLGFGGATSDLGFMPAVQGAEDVENVVDPDFRLVLRKLSKRDTTTKLKAMQEFGAMCKEKDVDVVKAILPYWPRLYNKISTDLDRRVREAAQVAMQQLASRVRRALAPHLKAVMGTWLVAQCDGHAPAASAARAAFSAAFPPAKQPEALAFCKDEILSHLQDNLFKLTPDTLSDPQVSTDEKEARHIRVVTSSLLAFKRLLSLLPPGERAALSDRLSALLAQPKLWKYSKHSAPQVRAALYEALSALCRAEPGLARGEARRLCPTVLLALDEADPVACAPLWEAALLAASTVEDCWTHVSARKGVLPRLWAVLREGGRGLAAVVHPHLLPLLGFMPPAVTGPRALFYPVLFCSLRQGLGSDTVQSSPSERAAIVRAFTDCFRLAVHESVSDALRKALLHEQVCP</sequence>
<dbReference type="AlphaFoldDB" id="S4R5X2"/>
<dbReference type="EC" id="2.3.2.27" evidence="1"/>
<comment type="pathway">
    <text evidence="1">Protein modification; protein ubiquitination.</text>
</comment>
<dbReference type="InterPro" id="IPR011989">
    <property type="entry name" value="ARM-like"/>
</dbReference>
<dbReference type="GeneTree" id="ENSGT00390000016055"/>
<keyword evidence="1" id="KW-0479">Metal-binding</keyword>
<organism evidence="3">
    <name type="scientific">Petromyzon marinus</name>
    <name type="common">Sea lamprey</name>
    <dbReference type="NCBI Taxonomy" id="7757"/>
    <lineage>
        <taxon>Eukaryota</taxon>
        <taxon>Metazoa</taxon>
        <taxon>Chordata</taxon>
        <taxon>Craniata</taxon>
        <taxon>Vertebrata</taxon>
        <taxon>Cyclostomata</taxon>
        <taxon>Hyperoartia</taxon>
        <taxon>Petromyzontiformes</taxon>
        <taxon>Petromyzontidae</taxon>
        <taxon>Petromyzon</taxon>
    </lineage>
</organism>
<dbReference type="InterPro" id="IPR039795">
    <property type="entry name" value="LTN1/Rkr1"/>
</dbReference>
<dbReference type="GO" id="GO:0016567">
    <property type="term" value="P:protein ubiquitination"/>
    <property type="evidence" value="ECO:0007669"/>
    <property type="project" value="UniProtKB-UniPathway"/>
</dbReference>
<dbReference type="SUPFAM" id="SSF48371">
    <property type="entry name" value="ARM repeat"/>
    <property type="match status" value="1"/>
</dbReference>
<comment type="catalytic activity">
    <reaction evidence="1">
        <text>S-ubiquitinyl-[E2 ubiquitin-conjugating enzyme]-L-cysteine + [acceptor protein]-L-lysine = [E2 ubiquitin-conjugating enzyme]-L-cysteine + N(6)-ubiquitinyl-[acceptor protein]-L-lysine.</text>
        <dbReference type="EC" id="2.3.2.27"/>
    </reaction>
</comment>
<dbReference type="GO" id="GO:0072344">
    <property type="term" value="P:rescue of stalled ribosome"/>
    <property type="evidence" value="ECO:0007669"/>
    <property type="project" value="UniProtKB-UniRule"/>
</dbReference>
<keyword evidence="1" id="KW-0833">Ubl conjugation pathway</keyword>
<dbReference type="UniPathway" id="UPA00143"/>
<dbReference type="Gene3D" id="1.25.10.10">
    <property type="entry name" value="Leucine-rich Repeat Variant"/>
    <property type="match status" value="1"/>
</dbReference>
<dbReference type="GO" id="GO:0043023">
    <property type="term" value="F:ribosomal large subunit binding"/>
    <property type="evidence" value="ECO:0007669"/>
    <property type="project" value="TreeGrafter"/>
</dbReference>
<comment type="similarity">
    <text evidence="1">Belongs to the LTN1 family.</text>
</comment>
<dbReference type="Pfam" id="PF22958">
    <property type="entry name" value="Ltn1_1st"/>
    <property type="match status" value="1"/>
</dbReference>
<proteinExistence type="inferred from homology"/>
<comment type="function">
    <text evidence="1">E3 ubiquitin-protein ligase. Component of the ribosome quality control complex (RQC), a ribosome-associated complex that mediates ubiquitination and extraction of incompletely synthesized nascent chains for proteasomal degradation.</text>
</comment>
<dbReference type="InterPro" id="IPR054476">
    <property type="entry name" value="Ltn1_N"/>
</dbReference>
<dbReference type="InterPro" id="IPR016024">
    <property type="entry name" value="ARM-type_fold"/>
</dbReference>
<accession>S4R5X2</accession>
<keyword evidence="1" id="KW-0808">Transferase</keyword>
<dbReference type="GO" id="GO:1990112">
    <property type="term" value="C:RQC complex"/>
    <property type="evidence" value="ECO:0007669"/>
    <property type="project" value="UniProtKB-UniRule"/>
</dbReference>
<protein>
    <recommendedName>
        <fullName evidence="1">E3 ubiquitin-protein ligase listerin</fullName>
        <ecNumber evidence="1">2.3.2.27</ecNumber>
    </recommendedName>
    <alternativeName>
        <fullName evidence="1">RING-type E3 ubiquitin transferase listerin</fullName>
    </alternativeName>
</protein>
<dbReference type="Ensembl" id="ENSPMAT00000000603.1">
    <property type="protein sequence ID" value="ENSPMAP00000000602.1"/>
    <property type="gene ID" value="ENSPMAG00000000545.1"/>
</dbReference>
<reference evidence="3" key="1">
    <citation type="submission" date="2025-08" db="UniProtKB">
        <authorList>
            <consortium name="Ensembl"/>
        </authorList>
    </citation>
    <scope>IDENTIFICATION</scope>
</reference>
<dbReference type="PANTHER" id="PTHR12389:SF0">
    <property type="entry name" value="E3 UBIQUITIN-PROTEIN LIGASE LISTERIN"/>
    <property type="match status" value="1"/>
</dbReference>
<dbReference type="GO" id="GO:1990116">
    <property type="term" value="P:ribosome-associated ubiquitin-dependent protein catabolic process"/>
    <property type="evidence" value="ECO:0007669"/>
    <property type="project" value="UniProtKB-UniRule"/>
</dbReference>
<keyword evidence="1" id="KW-0862">Zinc</keyword>
<name>S4R5X2_PETMA</name>
<dbReference type="OMA" id="CWEDINI"/>
<comment type="subunit">
    <text evidence="1">Component of the ribosome quality control complex (RQC).</text>
</comment>
<evidence type="ECO:0000259" key="2">
    <source>
        <dbReference type="Pfam" id="PF22958"/>
    </source>
</evidence>
<dbReference type="HOGENOM" id="CLU_046510_0_0_1"/>
<dbReference type="GO" id="GO:0005829">
    <property type="term" value="C:cytosol"/>
    <property type="evidence" value="ECO:0007669"/>
    <property type="project" value="UniProtKB-UniRule"/>
</dbReference>
<feature type="domain" description="E3 ubiquitin-protein ligase listerin N-terminal" evidence="2">
    <location>
        <begin position="62"/>
        <end position="366"/>
    </location>
</feature>
<reference evidence="3" key="2">
    <citation type="submission" date="2025-09" db="UniProtKB">
        <authorList>
            <consortium name="Ensembl"/>
        </authorList>
    </citation>
    <scope>IDENTIFICATION</scope>
</reference>
<dbReference type="GO" id="GO:0008270">
    <property type="term" value="F:zinc ion binding"/>
    <property type="evidence" value="ECO:0007669"/>
    <property type="project" value="UniProtKB-KW"/>
</dbReference>
<dbReference type="PANTHER" id="PTHR12389">
    <property type="entry name" value="ZINC FINGER PROTEIN 294"/>
    <property type="match status" value="1"/>
</dbReference>